<dbReference type="AlphaFoldDB" id="A0A1V9YZ17"/>
<protein>
    <recommendedName>
        <fullName evidence="3">HAUS augmin-like complex subunit 3 N-terminal domain-containing protein</fullName>
    </recommendedName>
</protein>
<name>A0A1V9YZ17_ACHHY</name>
<organism evidence="1 2">
    <name type="scientific">Achlya hypogyna</name>
    <name type="common">Oomycete</name>
    <name type="synonym">Protoachlya hypogyna</name>
    <dbReference type="NCBI Taxonomy" id="1202772"/>
    <lineage>
        <taxon>Eukaryota</taxon>
        <taxon>Sar</taxon>
        <taxon>Stramenopiles</taxon>
        <taxon>Oomycota</taxon>
        <taxon>Saprolegniomycetes</taxon>
        <taxon>Saprolegniales</taxon>
        <taxon>Achlyaceae</taxon>
        <taxon>Achlya</taxon>
    </lineage>
</organism>
<reference evidence="1 2" key="1">
    <citation type="journal article" date="2014" name="Genome Biol. Evol.">
        <title>The secreted proteins of Achlya hypogyna and Thraustotheca clavata identify the ancestral oomycete secretome and reveal gene acquisitions by horizontal gene transfer.</title>
        <authorList>
            <person name="Misner I."/>
            <person name="Blouin N."/>
            <person name="Leonard G."/>
            <person name="Richards T.A."/>
            <person name="Lane C.E."/>
        </authorList>
    </citation>
    <scope>NUCLEOTIDE SEQUENCE [LARGE SCALE GENOMIC DNA]</scope>
    <source>
        <strain evidence="1 2">ATCC 48635</strain>
    </source>
</reference>
<dbReference type="GO" id="GO:0072686">
    <property type="term" value="C:mitotic spindle"/>
    <property type="evidence" value="ECO:0007669"/>
    <property type="project" value="TreeGrafter"/>
</dbReference>
<comment type="caution">
    <text evidence="1">The sequence shown here is derived from an EMBL/GenBank/DDBJ whole genome shotgun (WGS) entry which is preliminary data.</text>
</comment>
<dbReference type="InterPro" id="IPR026206">
    <property type="entry name" value="HAUS3"/>
</dbReference>
<sequence length="560" mass="61634">MAASSSAALAKKLAALGCPVETRAEALEALCGHPSRRLQAFLHWFVHALDDDMSMMAQFNGDDRQLLASQKLLDGDELSAKEQEVFGEGLQDKWDDDDDDLDEAGLAEAVAHLERQVLRETRKHATLRQAVEAKRHETSRLSDSGLDIVPDALGACASVSTAVDAVLRGLDPAENAYNLASLSPQAITHVTLQEGKLLDTVQAHLAPLRKQIPTPALETIPESPNHSNAVRWLHESLSDEMDLVHGSKKRQYKACSTEFRRLQMALPRGSLLQLHVSLDATAQQAAYTHVQCQREHVLEQGRLMDPALLTTSTADLNAETSRLQTHTQHVMREILPPRLDELARLDMTSVVLGDYKDKISRQTRQFAHQEAILELLEQQSARLLLLSHVLGYEKTQVTALASQLQALRGALKDRTNAMARRLAPRRNFGEGPATADAALLLEHIQAKLGPAPGTLEQQCRQHVAQMDQLHAIRSNIRDEYHGALERQLATVTALRQALASMDLETYDAIEALEARKLAIADGIKAATAQFQAYENIVLHANDNGGVSRDAFVAKCLGPQR</sequence>
<dbReference type="PANTHER" id="PTHR19378">
    <property type="entry name" value="GOLGIN- RELATED"/>
    <property type="match status" value="1"/>
</dbReference>
<proteinExistence type="predicted"/>
<accession>A0A1V9YZ17</accession>
<evidence type="ECO:0000313" key="2">
    <source>
        <dbReference type="Proteomes" id="UP000243579"/>
    </source>
</evidence>
<dbReference type="PANTHER" id="PTHR19378:SF0">
    <property type="entry name" value="HAUS AUGMIN-LIKE COMPLEX SUBUNIT 3"/>
    <property type="match status" value="1"/>
</dbReference>
<dbReference type="GO" id="GO:0031023">
    <property type="term" value="P:microtubule organizing center organization"/>
    <property type="evidence" value="ECO:0007669"/>
    <property type="project" value="TreeGrafter"/>
</dbReference>
<keyword evidence="2" id="KW-1185">Reference proteome</keyword>
<gene>
    <name evidence="1" type="ORF">ACHHYP_05126</name>
</gene>
<dbReference type="GO" id="GO:0005815">
    <property type="term" value="C:microtubule organizing center"/>
    <property type="evidence" value="ECO:0007669"/>
    <property type="project" value="TreeGrafter"/>
</dbReference>
<dbReference type="GO" id="GO:0070652">
    <property type="term" value="C:HAUS complex"/>
    <property type="evidence" value="ECO:0007669"/>
    <property type="project" value="InterPro"/>
</dbReference>
<evidence type="ECO:0008006" key="3">
    <source>
        <dbReference type="Google" id="ProtNLM"/>
    </source>
</evidence>
<dbReference type="Proteomes" id="UP000243579">
    <property type="component" value="Unassembled WGS sequence"/>
</dbReference>
<dbReference type="EMBL" id="JNBR01000566">
    <property type="protein sequence ID" value="OQR90942.1"/>
    <property type="molecule type" value="Genomic_DNA"/>
</dbReference>
<dbReference type="GO" id="GO:0051225">
    <property type="term" value="P:spindle assembly"/>
    <property type="evidence" value="ECO:0007669"/>
    <property type="project" value="InterPro"/>
</dbReference>
<dbReference type="OrthoDB" id="72002at2759"/>
<evidence type="ECO:0000313" key="1">
    <source>
        <dbReference type="EMBL" id="OQR90942.1"/>
    </source>
</evidence>